<reference evidence="2" key="1">
    <citation type="submission" date="2014-12" db="EMBL/GenBank/DDBJ databases">
        <title>Insight into the proteome of Arion vulgaris.</title>
        <authorList>
            <person name="Aradska J."/>
            <person name="Bulat T."/>
            <person name="Smidak R."/>
            <person name="Sarate P."/>
            <person name="Gangsoo J."/>
            <person name="Sialana F."/>
            <person name="Bilban M."/>
            <person name="Lubec G."/>
        </authorList>
    </citation>
    <scope>NUCLEOTIDE SEQUENCE</scope>
    <source>
        <tissue evidence="2">Skin</tissue>
    </source>
</reference>
<evidence type="ECO:0000256" key="1">
    <source>
        <dbReference type="SAM" id="MobiDB-lite"/>
    </source>
</evidence>
<protein>
    <submittedName>
        <fullName evidence="2">Uncharacterized protein</fullName>
    </submittedName>
</protein>
<evidence type="ECO:0000313" key="2">
    <source>
        <dbReference type="EMBL" id="CEK87349.1"/>
    </source>
</evidence>
<accession>A0A0B7B1Y7</accession>
<dbReference type="AlphaFoldDB" id="A0A0B7B1Y7"/>
<sequence length="71" mass="7973">MTHNIQSQHEVTTRISEFTTRTTEKSTHTDEEVKKHLSDLQATTTDNEDPTLLKQKYVNPTTTAGTPTATN</sequence>
<feature type="compositionally biased region" description="Polar residues" evidence="1">
    <location>
        <begin position="1"/>
        <end position="10"/>
    </location>
</feature>
<feature type="compositionally biased region" description="Low complexity" evidence="1">
    <location>
        <begin position="60"/>
        <end position="71"/>
    </location>
</feature>
<feature type="compositionally biased region" description="Basic and acidic residues" evidence="1">
    <location>
        <begin position="22"/>
        <end position="38"/>
    </location>
</feature>
<proteinExistence type="predicted"/>
<feature type="region of interest" description="Disordered" evidence="1">
    <location>
        <begin position="1"/>
        <end position="71"/>
    </location>
</feature>
<organism evidence="2">
    <name type="scientific">Arion vulgaris</name>
    <dbReference type="NCBI Taxonomy" id="1028688"/>
    <lineage>
        <taxon>Eukaryota</taxon>
        <taxon>Metazoa</taxon>
        <taxon>Spiralia</taxon>
        <taxon>Lophotrochozoa</taxon>
        <taxon>Mollusca</taxon>
        <taxon>Gastropoda</taxon>
        <taxon>Heterobranchia</taxon>
        <taxon>Euthyneura</taxon>
        <taxon>Panpulmonata</taxon>
        <taxon>Eupulmonata</taxon>
        <taxon>Stylommatophora</taxon>
        <taxon>Helicina</taxon>
        <taxon>Arionoidea</taxon>
        <taxon>Arionidae</taxon>
        <taxon>Arion</taxon>
    </lineage>
</organism>
<name>A0A0B7B1Y7_9EUPU</name>
<dbReference type="EMBL" id="HACG01040484">
    <property type="protein sequence ID" value="CEK87349.1"/>
    <property type="molecule type" value="Transcribed_RNA"/>
</dbReference>
<gene>
    <name evidence="2" type="primary">ORF158705</name>
</gene>